<name>A0AAD3DEE2_9STRA</name>
<proteinExistence type="predicted"/>
<gene>
    <name evidence="1" type="ORF">CTEN210_17941</name>
</gene>
<evidence type="ECO:0000313" key="2">
    <source>
        <dbReference type="Proteomes" id="UP001054902"/>
    </source>
</evidence>
<protein>
    <submittedName>
        <fullName evidence="1">Uncharacterized protein</fullName>
    </submittedName>
</protein>
<accession>A0AAD3DEE2</accession>
<reference evidence="1 2" key="1">
    <citation type="journal article" date="2021" name="Sci. Rep.">
        <title>The genome of the diatom Chaetoceros tenuissimus carries an ancient integrated fragment of an extant virus.</title>
        <authorList>
            <person name="Hongo Y."/>
            <person name="Kimura K."/>
            <person name="Takaki Y."/>
            <person name="Yoshida Y."/>
            <person name="Baba S."/>
            <person name="Kobayashi G."/>
            <person name="Nagasaki K."/>
            <person name="Hano T."/>
            <person name="Tomaru Y."/>
        </authorList>
    </citation>
    <scope>NUCLEOTIDE SEQUENCE [LARGE SCALE GENOMIC DNA]</scope>
    <source>
        <strain evidence="1 2">NIES-3715</strain>
    </source>
</reference>
<sequence length="460" mass="52388">MVLSRTSLSVGDEIVLSRERKGNKRKFNGKRCVVTDYPSRGSWMIVQLLSNKGNEHSTIKWRKGSYSNVITTVNHFSKSSSRMDPMKVLEGCDHIWANIVSYCAEHGVQHDGIWIKDALQIHATLSLVSKSWMSIFNDPLYIGYINVNLNALKSKRVIPIIQWMCRHGSHLSSLDFRVRYDHIPIIEKLLQETNTNNLKNISMRYGEYEVPWIDHTYLMTIELDPHVFDLCTEETDPGLSLEEKANALGMPFASDTSYFELGMRLQESIAMHCPNLQSLCWNRGSAHRQEALVTPLLALPSLKSLKLAIEFRCHKDIQNNDDLYIITKMIQNLRNLQKLEISFEYGYGSTDRKLQIHSQSLRHLDVSGLGKSNFVACKCPLLNKFICNGGDFANGSMPILSQAQIKEYNKNHKGETLVQCQGQMQLPDMDIPNECECIIRNFRPSLGAQKYFVQSGTPIA</sequence>
<dbReference type="AlphaFoldDB" id="A0AAD3DEE2"/>
<dbReference type="EMBL" id="BLLK01000074">
    <property type="protein sequence ID" value="GFH61465.1"/>
    <property type="molecule type" value="Genomic_DNA"/>
</dbReference>
<dbReference type="Proteomes" id="UP001054902">
    <property type="component" value="Unassembled WGS sequence"/>
</dbReference>
<comment type="caution">
    <text evidence="1">The sequence shown here is derived from an EMBL/GenBank/DDBJ whole genome shotgun (WGS) entry which is preliminary data.</text>
</comment>
<dbReference type="InterPro" id="IPR032675">
    <property type="entry name" value="LRR_dom_sf"/>
</dbReference>
<evidence type="ECO:0000313" key="1">
    <source>
        <dbReference type="EMBL" id="GFH61465.1"/>
    </source>
</evidence>
<organism evidence="1 2">
    <name type="scientific">Chaetoceros tenuissimus</name>
    <dbReference type="NCBI Taxonomy" id="426638"/>
    <lineage>
        <taxon>Eukaryota</taxon>
        <taxon>Sar</taxon>
        <taxon>Stramenopiles</taxon>
        <taxon>Ochrophyta</taxon>
        <taxon>Bacillariophyta</taxon>
        <taxon>Coscinodiscophyceae</taxon>
        <taxon>Chaetocerotophycidae</taxon>
        <taxon>Chaetocerotales</taxon>
        <taxon>Chaetocerotaceae</taxon>
        <taxon>Chaetoceros</taxon>
    </lineage>
</organism>
<keyword evidence="2" id="KW-1185">Reference proteome</keyword>
<dbReference type="Gene3D" id="3.80.10.10">
    <property type="entry name" value="Ribonuclease Inhibitor"/>
    <property type="match status" value="1"/>
</dbReference>